<evidence type="ECO:0000313" key="3">
    <source>
        <dbReference type="EMBL" id="SCE68942.1"/>
    </source>
</evidence>
<dbReference type="EMBL" id="JAGFVQ010000004">
    <property type="protein sequence ID" value="MBO4139202.1"/>
    <property type="molecule type" value="Genomic_DNA"/>
</dbReference>
<comment type="caution">
    <text evidence="2">The sequence shown here is derived from an EMBL/GenBank/DDBJ whole genome shotgun (WGS) entry which is preliminary data.</text>
</comment>
<gene>
    <name evidence="3" type="ORF">GA0070562_1751</name>
    <name evidence="2" type="ORF">J5U46_03400</name>
</gene>
<dbReference type="Proteomes" id="UP000669887">
    <property type="component" value="Unassembled WGS sequence"/>
</dbReference>
<reference evidence="2" key="2">
    <citation type="submission" date="2021-03" db="EMBL/GenBank/DDBJ databases">
        <title>X isolated from Micromonospora tulbaghiae.</title>
        <authorList>
            <person name="Stennett H.L."/>
        </authorList>
    </citation>
    <scope>NUCLEOTIDE SEQUENCE</scope>
    <source>
        <strain evidence="2">28M1-20</strain>
    </source>
</reference>
<feature type="transmembrane region" description="Helical" evidence="1">
    <location>
        <begin position="46"/>
        <end position="65"/>
    </location>
</feature>
<evidence type="ECO:0000313" key="4">
    <source>
        <dbReference type="Proteomes" id="UP000199405"/>
    </source>
</evidence>
<dbReference type="GeneID" id="93468551"/>
<dbReference type="RefSeq" id="WP_091414932.1">
    <property type="nucleotide sequence ID" value="NZ_FMCQ01000001.1"/>
</dbReference>
<evidence type="ECO:0000313" key="2">
    <source>
        <dbReference type="EMBL" id="MBO4139202.1"/>
    </source>
</evidence>
<dbReference type="Proteomes" id="UP000199405">
    <property type="component" value="Unassembled WGS sequence"/>
</dbReference>
<protein>
    <submittedName>
        <fullName evidence="2">Uncharacterized protein</fullName>
    </submittedName>
</protein>
<dbReference type="AlphaFoldDB" id="A0AAW4JBC5"/>
<proteinExistence type="predicted"/>
<sequence>MSSGQQGTPGQNINTNSGNVYATQTGNININNNLAQKRGPHLDTKALLVVLPANVIFFFYGMSAYTGRNTSGDNWRAGIFLFMLLFTLGMIGRWVRRRF</sequence>
<reference evidence="3 4" key="1">
    <citation type="submission" date="2016-06" db="EMBL/GenBank/DDBJ databases">
        <authorList>
            <person name="Varghese N."/>
            <person name="Submissions Spin"/>
        </authorList>
    </citation>
    <scope>NUCLEOTIDE SEQUENCE [LARGE SCALE GENOMIC DNA]</scope>
    <source>
        <strain evidence="3 4">DSM 45142</strain>
    </source>
</reference>
<keyword evidence="1" id="KW-0812">Transmembrane</keyword>
<accession>A0AAW4JBC5</accession>
<evidence type="ECO:0000256" key="1">
    <source>
        <dbReference type="SAM" id="Phobius"/>
    </source>
</evidence>
<feature type="transmembrane region" description="Helical" evidence="1">
    <location>
        <begin position="77"/>
        <end position="95"/>
    </location>
</feature>
<keyword evidence="1" id="KW-1133">Transmembrane helix</keyword>
<keyword evidence="1" id="KW-0472">Membrane</keyword>
<organism evidence="2 5">
    <name type="scientific">Micromonospora tulbaghiae</name>
    <dbReference type="NCBI Taxonomy" id="479978"/>
    <lineage>
        <taxon>Bacteria</taxon>
        <taxon>Bacillati</taxon>
        <taxon>Actinomycetota</taxon>
        <taxon>Actinomycetes</taxon>
        <taxon>Micromonosporales</taxon>
        <taxon>Micromonosporaceae</taxon>
        <taxon>Micromonospora</taxon>
    </lineage>
</organism>
<keyword evidence="4" id="KW-1185">Reference proteome</keyword>
<evidence type="ECO:0000313" key="5">
    <source>
        <dbReference type="Proteomes" id="UP000669887"/>
    </source>
</evidence>
<name>A0AAW4JBC5_9ACTN</name>
<dbReference type="EMBL" id="FMCQ01000001">
    <property type="protein sequence ID" value="SCE68942.1"/>
    <property type="molecule type" value="Genomic_DNA"/>
</dbReference>